<sequence length="353" mass="41635">MRKRRRTFKSKNISHQRSLKGILGNNKQTTYPQIFYPPPLKSFLKQQQLTYPRYAKPQPQRRVWDLSVPSNLLIPIGGIGLFILGFVAVIKGLSWSAIAVGLISWFGVILGLQQFIRWWGRKRRQHQQDYQYFQKLKQWQRANKVRDRYLKNAHKHQQQQLKSRRQKLREMLKGKVEQPTAESNAQKGVSEVQFLEVLQSVLPNVKFGGEFPIPNFPHPYSMDMAYIDEETGLSINIEIDEPYEGKKKQPHHCLDDDKDRKRNQFFTERNWVIVRFAEEQVVKNPQGCCRYLVEVIVYFTQDKSLLEKVQQFPALEPVKAWTVSEARQLAVWKHRETYLHSAGVYQQNSQKKI</sequence>
<reference evidence="3 4" key="1">
    <citation type="journal article" date="2011" name="Front. Microbiol.">
        <title>Two Strains of Crocosphaera watsonii with Highly Conserved Genomes are Distinguished by Strain-Specific Features.</title>
        <authorList>
            <person name="Bench S.R."/>
            <person name="Ilikchyan I.N."/>
            <person name="Tripp H.J."/>
            <person name="Zehr J.P."/>
        </authorList>
    </citation>
    <scope>NUCLEOTIDE SEQUENCE [LARGE SCALE GENOMIC DNA]</scope>
    <source>
        <strain evidence="3 4">WH 0003</strain>
    </source>
</reference>
<keyword evidence="2" id="KW-1133">Transmembrane helix</keyword>
<keyword evidence="2" id="KW-0472">Membrane</keyword>
<gene>
    <name evidence="3" type="ORF">CWATWH0003_B345</name>
</gene>
<evidence type="ECO:0000313" key="4">
    <source>
        <dbReference type="Proteomes" id="UP000003477"/>
    </source>
</evidence>
<proteinExistence type="predicted"/>
<dbReference type="AlphaFoldDB" id="G5JF08"/>
<evidence type="ECO:0008006" key="5">
    <source>
        <dbReference type="Google" id="ProtNLM"/>
    </source>
</evidence>
<feature type="coiled-coil region" evidence="1">
    <location>
        <begin position="151"/>
        <end position="178"/>
    </location>
</feature>
<comment type="caution">
    <text evidence="3">The sequence shown here is derived from an EMBL/GenBank/DDBJ whole genome shotgun (WGS) entry which is preliminary data.</text>
</comment>
<protein>
    <recommendedName>
        <fullName evidence="5">DUF559 domain-containing protein</fullName>
    </recommendedName>
</protein>
<organism evidence="3 4">
    <name type="scientific">Crocosphaera watsonii WH 0003</name>
    <dbReference type="NCBI Taxonomy" id="423471"/>
    <lineage>
        <taxon>Bacteria</taxon>
        <taxon>Bacillati</taxon>
        <taxon>Cyanobacteriota</taxon>
        <taxon>Cyanophyceae</taxon>
        <taxon>Oscillatoriophycideae</taxon>
        <taxon>Chroococcales</taxon>
        <taxon>Aphanothecaceae</taxon>
        <taxon>Crocosphaera</taxon>
    </lineage>
</organism>
<dbReference type="Gene3D" id="3.40.960.10">
    <property type="entry name" value="VSR Endonuclease"/>
    <property type="match status" value="1"/>
</dbReference>
<dbReference type="PATRIC" id="fig|423471.3.peg.5608"/>
<feature type="transmembrane region" description="Helical" evidence="2">
    <location>
        <begin position="72"/>
        <end position="90"/>
    </location>
</feature>
<evidence type="ECO:0000313" key="3">
    <source>
        <dbReference type="EMBL" id="EHJ09231.1"/>
    </source>
</evidence>
<dbReference type="GeneID" id="88769966"/>
<accession>G5JF08</accession>
<dbReference type="RefSeq" id="WP_007313722.1">
    <property type="nucleotide sequence ID" value="NZ_AESD01001123.1"/>
</dbReference>
<dbReference type="Proteomes" id="UP000003477">
    <property type="component" value="Unassembled WGS sequence"/>
</dbReference>
<evidence type="ECO:0000256" key="2">
    <source>
        <dbReference type="SAM" id="Phobius"/>
    </source>
</evidence>
<dbReference type="EMBL" id="AESD01001123">
    <property type="protein sequence ID" value="EHJ09231.1"/>
    <property type="molecule type" value="Genomic_DNA"/>
</dbReference>
<name>G5JF08_CROWT</name>
<feature type="transmembrane region" description="Helical" evidence="2">
    <location>
        <begin position="96"/>
        <end position="116"/>
    </location>
</feature>
<evidence type="ECO:0000256" key="1">
    <source>
        <dbReference type="SAM" id="Coils"/>
    </source>
</evidence>
<keyword evidence="2" id="KW-0812">Transmembrane</keyword>
<keyword evidence="1" id="KW-0175">Coiled coil</keyword>